<evidence type="ECO:0000259" key="15">
    <source>
        <dbReference type="Pfam" id="PF23662"/>
    </source>
</evidence>
<accession>A0A1U8AC18</accession>
<evidence type="ECO:0000256" key="5">
    <source>
        <dbReference type="ARBA" id="ARBA00022989"/>
    </source>
</evidence>
<dbReference type="FunCoup" id="A0A1U8AC18">
    <property type="interactions" value="3985"/>
</dbReference>
<dbReference type="Pfam" id="PF22898">
    <property type="entry name" value="NOMO1-like_1st"/>
    <property type="match status" value="1"/>
</dbReference>
<dbReference type="STRING" id="4432.A0A1U8AC18"/>
<dbReference type="Pfam" id="PF23194">
    <property type="entry name" value="NOMO_5th"/>
    <property type="match status" value="1"/>
</dbReference>
<feature type="chain" id="PRO_5010538718" evidence="7">
    <location>
        <begin position="24"/>
        <end position="1198"/>
    </location>
</feature>
<dbReference type="InterPro" id="IPR055073">
    <property type="entry name" value="NOMO1-like_9th"/>
</dbReference>
<dbReference type="InterPro" id="IPR055576">
    <property type="entry name" value="DUF7152"/>
</dbReference>
<keyword evidence="16" id="KW-1185">Reference proteome</keyword>
<dbReference type="InterPro" id="IPR056189">
    <property type="entry name" value="NOMO_3rd"/>
</dbReference>
<feature type="domain" description="NOMO-like ninth beta-sandwich" evidence="9">
    <location>
        <begin position="775"/>
        <end position="848"/>
    </location>
</feature>
<dbReference type="InterPro" id="IPR013783">
    <property type="entry name" value="Ig-like_fold"/>
</dbReference>
<dbReference type="InterPro" id="IPR008969">
    <property type="entry name" value="CarboxyPept-like_regulatory"/>
</dbReference>
<dbReference type="GO" id="GO:0005789">
    <property type="term" value="C:endoplasmic reticulum membrane"/>
    <property type="evidence" value="ECO:0000318"/>
    <property type="project" value="GO_Central"/>
</dbReference>
<dbReference type="SUPFAM" id="SSF49452">
    <property type="entry name" value="Starch-binding domain-like"/>
    <property type="match status" value="1"/>
</dbReference>
<dbReference type="Pfam" id="PF23193">
    <property type="entry name" value="NOMO_3rd"/>
    <property type="match status" value="1"/>
</dbReference>
<keyword evidence="6" id="KW-0472">Membrane</keyword>
<feature type="domain" description="DUF7152" evidence="15">
    <location>
        <begin position="1040"/>
        <end position="1139"/>
    </location>
</feature>
<dbReference type="InterPro" id="IPR056187">
    <property type="entry name" value="NOMO_8th"/>
</dbReference>
<dbReference type="KEGG" id="nnu:104598759"/>
<evidence type="ECO:0000256" key="1">
    <source>
        <dbReference type="ARBA" id="ARBA00004115"/>
    </source>
</evidence>
<dbReference type="Pfam" id="PF23662">
    <property type="entry name" value="DUF7152"/>
    <property type="match status" value="1"/>
</dbReference>
<keyword evidence="3 7" id="KW-0732">Signal</keyword>
<evidence type="ECO:0000259" key="10">
    <source>
        <dbReference type="Pfam" id="PF22904"/>
    </source>
</evidence>
<dbReference type="InterPro" id="IPR051417">
    <property type="entry name" value="SDr/BOS_complex"/>
</dbReference>
<protein>
    <submittedName>
        <fullName evidence="17">Nodal modulator 1</fullName>
    </submittedName>
</protein>
<feature type="domain" description="NOMO seventh transthyretin-like" evidence="11">
    <location>
        <begin position="592"/>
        <end position="664"/>
    </location>
</feature>
<dbReference type="InterPro" id="IPR013784">
    <property type="entry name" value="Carb-bd-like_fold"/>
</dbReference>
<dbReference type="Pfam" id="PF23660">
    <property type="entry name" value="NOMO_8th"/>
    <property type="match status" value="1"/>
</dbReference>
<evidence type="ECO:0000313" key="16">
    <source>
        <dbReference type="Proteomes" id="UP000189703"/>
    </source>
</evidence>
<comment type="subcellular location">
    <subcellularLocation>
        <location evidence="1">Endoplasmic reticulum membrane</location>
        <topology evidence="1">Single-pass type I membrane protein</topology>
    </subcellularLocation>
</comment>
<feature type="domain" description="NOMO fifth transthyretin-like" evidence="13">
    <location>
        <begin position="408"/>
        <end position="489"/>
    </location>
</feature>
<dbReference type="RefSeq" id="XP_010259259.1">
    <property type="nucleotide sequence ID" value="XM_010260957.2"/>
</dbReference>
<sequence>MKMVLRDVLIFLLIAIHVTSTAADSIHGCGGFVEASSSLIKSRKPTDAKLDYSHITVELRTVDGLVKDRTQCAPNGYYFIPVYDKGSFVVKVKGPEGWSWDPDQVPVIIDRNGCNANADINFRFTGFTISGRIMGAVGGESCSLKDGGPSNVKVDLLSPQGDLISSVLTSSVGSYSFRNIVPGKYKLSASHSDFDVEVRGSSEVELGFGNGIIDDIFFVPGYDIHGFVVAQGNPILGVHIYLYSDDVQSVNCPHGSGNAPWQRKALCHAISDADGKFIFNSMPCGVYELVPYYKGENTVFDVSPPTMLVSVGHHHITVPQKFQVTGFSIGGRVIDGNGVGVDGVKIIVDGQERSITDKQGYYKLDQVTSKRYKIVAEKHHYKFNNLENFLVLPNMASVENIKAVYYDICGVVRMVCAGYRTKVALTHGPENVKPQVKQVDENGRFCFQVPPGEYRLSALATQPENAPELLFLPSYVDVTVNSPLLNVEFSQAQVDIHGTVHCKEKCGESVVISLKRSTGKGVDEKRTVSLTNENNVFMFPKVFPGKYRLEVKHVSSLDMSEEDQWCWEQSSIDVAVGTEGVKGIVFTQKGYWIDIISTHDVDAYIHQPNNSPLNLKIKKGSQKICVESAGQHELHFVDSCIYFGGSSVKFHTMDPSPVYLKGEKYLLRGQIHVGSSLHHSINDLPKDIIVDVLDNNNTVIEATSTRLVSNGNDEGDLAVYDYSIWANLGEKLTFFPRDSRNDEEKRILFYPRNHPVSVTNDGCQPTIPPFLGRLGLYIEGSVSPPLSGVSIRIMAAGVSSNAPLQKGELALETATGADGFFIGGPLYDDTSYSLEASKPGYHLKAVGPNSFSCQKLSQISVHIYSDEEAKGQFPSVLLSLSGEDGYRNNSVTGAGGFFLFDNLFPGSFYLRPLLKEYSFLPPAQAIELGSGESKNVVFQATRVAYSAMGTVTLLSGQPKEGVSVEARSESEGYYEVTTTDSSGSYRLRGLLPDTTYIVKVVEKDELGSPRIERVSPESVVVKVGSEDIKGLDFVVFEQLEMTILTGHVEGVGIRELETHLLVEVKSASNPSNIESVFPLPLSHFFHIRDLPKGKHLVQLRSSLPSSTHRFQSEIIEVDLEKQAQVHIGPLRYKVEEDHHKQELTPAPVFPLIVGVSVIGLFIGMPRLKDLYQLTIGIASSGSTAKKEVRKPVVRKRTY</sequence>
<dbReference type="FunFam" id="2.60.40.1120:FF:000069">
    <property type="entry name" value="SD07707p"/>
    <property type="match status" value="1"/>
</dbReference>
<dbReference type="AlphaFoldDB" id="A0A1U8AC18"/>
<feature type="domain" description="NOMO eighth prealbumin-like" evidence="14">
    <location>
        <begin position="666"/>
        <end position="773"/>
    </location>
</feature>
<evidence type="ECO:0000259" key="11">
    <source>
        <dbReference type="Pfam" id="PF23141"/>
    </source>
</evidence>
<dbReference type="OMA" id="FVFKGFG"/>
<proteinExistence type="predicted"/>
<feature type="signal peptide" evidence="7">
    <location>
        <begin position="1"/>
        <end position="23"/>
    </location>
</feature>
<dbReference type="InterPro" id="IPR055074">
    <property type="entry name" value="NOMO1-3_2nd"/>
</dbReference>
<evidence type="ECO:0000256" key="6">
    <source>
        <dbReference type="ARBA" id="ARBA00023136"/>
    </source>
</evidence>
<evidence type="ECO:0000259" key="13">
    <source>
        <dbReference type="Pfam" id="PF23194"/>
    </source>
</evidence>
<evidence type="ECO:0000256" key="3">
    <source>
        <dbReference type="ARBA" id="ARBA00022729"/>
    </source>
</evidence>
<dbReference type="Proteomes" id="UP000189703">
    <property type="component" value="Unplaced"/>
</dbReference>
<feature type="domain" description="NOMO-like N-terminal beta-sandwich" evidence="8">
    <location>
        <begin position="46"/>
        <end position="122"/>
    </location>
</feature>
<dbReference type="Gene3D" id="2.60.40.1120">
    <property type="entry name" value="Carboxypeptidase-like, regulatory domain"/>
    <property type="match status" value="2"/>
</dbReference>
<keyword evidence="4" id="KW-0256">Endoplasmic reticulum</keyword>
<evidence type="ECO:0000259" key="8">
    <source>
        <dbReference type="Pfam" id="PF22898"/>
    </source>
</evidence>
<evidence type="ECO:0000313" key="17">
    <source>
        <dbReference type="RefSeq" id="XP_010259259.1"/>
    </source>
</evidence>
<evidence type="ECO:0000256" key="4">
    <source>
        <dbReference type="ARBA" id="ARBA00022824"/>
    </source>
</evidence>
<dbReference type="Pfam" id="PF22902">
    <property type="entry name" value="NOMO1-like_9th"/>
    <property type="match status" value="1"/>
</dbReference>
<organism evidence="16 17">
    <name type="scientific">Nelumbo nucifera</name>
    <name type="common">Sacred lotus</name>
    <dbReference type="NCBI Taxonomy" id="4432"/>
    <lineage>
        <taxon>Eukaryota</taxon>
        <taxon>Viridiplantae</taxon>
        <taxon>Streptophyta</taxon>
        <taxon>Embryophyta</taxon>
        <taxon>Tracheophyta</taxon>
        <taxon>Spermatophyta</taxon>
        <taxon>Magnoliopsida</taxon>
        <taxon>Proteales</taxon>
        <taxon>Nelumbonaceae</taxon>
        <taxon>Nelumbo</taxon>
    </lineage>
</organism>
<dbReference type="InterPro" id="IPR056190">
    <property type="entry name" value="NOMO_5th"/>
</dbReference>
<keyword evidence="2" id="KW-0812">Transmembrane</keyword>
<evidence type="ECO:0000256" key="7">
    <source>
        <dbReference type="SAM" id="SignalP"/>
    </source>
</evidence>
<dbReference type="OrthoDB" id="10263633at2759"/>
<dbReference type="InParanoid" id="A0A1U8AC18"/>
<dbReference type="Pfam" id="PF22904">
    <property type="entry name" value="NOMO1-like_2nd"/>
    <property type="match status" value="1"/>
</dbReference>
<dbReference type="Gene3D" id="2.60.40.10">
    <property type="entry name" value="Immunoglobulins"/>
    <property type="match status" value="1"/>
</dbReference>
<dbReference type="Pfam" id="PF23141">
    <property type="entry name" value="Ig_NOMO"/>
    <property type="match status" value="1"/>
</dbReference>
<evidence type="ECO:0000259" key="12">
    <source>
        <dbReference type="Pfam" id="PF23193"/>
    </source>
</evidence>
<feature type="domain" description="NOMO third transthyretin-like" evidence="12">
    <location>
        <begin position="262"/>
        <end position="325"/>
    </location>
</feature>
<evidence type="ECO:0000259" key="9">
    <source>
        <dbReference type="Pfam" id="PF22902"/>
    </source>
</evidence>
<dbReference type="eggNOG" id="KOG1948">
    <property type="taxonomic scope" value="Eukaryota"/>
</dbReference>
<dbReference type="PANTHER" id="PTHR23303:SF14">
    <property type="entry name" value="BOS COMPLEX SUBUNIT NOMO1-RELATED"/>
    <property type="match status" value="1"/>
</dbReference>
<dbReference type="GO" id="GO:0030246">
    <property type="term" value="F:carbohydrate binding"/>
    <property type="evidence" value="ECO:0007669"/>
    <property type="project" value="InterPro"/>
</dbReference>
<dbReference type="SUPFAM" id="SSF49464">
    <property type="entry name" value="Carboxypeptidase regulatory domain-like"/>
    <property type="match status" value="1"/>
</dbReference>
<evidence type="ECO:0000259" key="14">
    <source>
        <dbReference type="Pfam" id="PF23660"/>
    </source>
</evidence>
<dbReference type="PANTHER" id="PTHR23303">
    <property type="entry name" value="CARBOXYPEPTIDASE REGULATORY REGION-CONTAINING"/>
    <property type="match status" value="1"/>
</dbReference>
<dbReference type="InterPro" id="IPR055075">
    <property type="entry name" value="NOMO-like_N"/>
</dbReference>
<dbReference type="InterPro" id="IPR056319">
    <property type="entry name" value="NOMO_7th"/>
</dbReference>
<keyword evidence="5" id="KW-1133">Transmembrane helix</keyword>
<dbReference type="GeneID" id="104598759"/>
<reference evidence="17" key="1">
    <citation type="submission" date="2025-08" db="UniProtKB">
        <authorList>
            <consortium name="RefSeq"/>
        </authorList>
    </citation>
    <scope>IDENTIFICATION</scope>
</reference>
<gene>
    <name evidence="17" type="primary">LOC104598759</name>
</gene>
<dbReference type="SUPFAM" id="SSF49478">
    <property type="entry name" value="Cna protein B-type domain"/>
    <property type="match status" value="2"/>
</dbReference>
<feature type="domain" description="NOMO second beta-sandwich" evidence="10">
    <location>
        <begin position="124"/>
        <end position="216"/>
    </location>
</feature>
<name>A0A1U8AC18_NELNU</name>
<dbReference type="Pfam" id="PF13620">
    <property type="entry name" value="CarboxypepD_reg"/>
    <property type="match status" value="1"/>
</dbReference>
<dbReference type="FunFam" id="2.60.40.10:FF:001746">
    <property type="entry name" value="Carbohydrate-binding-like fold"/>
    <property type="match status" value="1"/>
</dbReference>
<evidence type="ECO:0000256" key="2">
    <source>
        <dbReference type="ARBA" id="ARBA00022692"/>
    </source>
</evidence>